<proteinExistence type="predicted"/>
<protein>
    <submittedName>
        <fullName evidence="1">Uncharacterized protein</fullName>
    </submittedName>
</protein>
<accession>A0A835LXS1</accession>
<gene>
    <name evidence="1" type="ORF">IFM89_034690</name>
</gene>
<dbReference type="AlphaFoldDB" id="A0A835LXS1"/>
<sequence>MSDINSNIRLPRDVEKNEFPRLTVKYLHKVSRYVFLNNKQWNEFVERNKIQENVHELEIWSFRSDNQQQSLCFAINVRRKNDNQSCNRLQAPSSKYWDNDSG</sequence>
<dbReference type="Proteomes" id="UP000631114">
    <property type="component" value="Unassembled WGS sequence"/>
</dbReference>
<name>A0A835LXS1_9MAGN</name>
<dbReference type="EMBL" id="JADFTS010000006">
    <property type="protein sequence ID" value="KAF9603341.1"/>
    <property type="molecule type" value="Genomic_DNA"/>
</dbReference>
<comment type="caution">
    <text evidence="1">The sequence shown here is derived from an EMBL/GenBank/DDBJ whole genome shotgun (WGS) entry which is preliminary data.</text>
</comment>
<keyword evidence="2" id="KW-1185">Reference proteome</keyword>
<reference evidence="1 2" key="1">
    <citation type="submission" date="2020-10" db="EMBL/GenBank/DDBJ databases">
        <title>The Coptis chinensis genome and diversification of protoberbering-type alkaloids.</title>
        <authorList>
            <person name="Wang B."/>
            <person name="Shu S."/>
            <person name="Song C."/>
            <person name="Liu Y."/>
        </authorList>
    </citation>
    <scope>NUCLEOTIDE SEQUENCE [LARGE SCALE GENOMIC DNA]</scope>
    <source>
        <strain evidence="1">HL-2020</strain>
        <tissue evidence="1">Leaf</tissue>
    </source>
</reference>
<evidence type="ECO:0000313" key="1">
    <source>
        <dbReference type="EMBL" id="KAF9603341.1"/>
    </source>
</evidence>
<organism evidence="1 2">
    <name type="scientific">Coptis chinensis</name>
    <dbReference type="NCBI Taxonomy" id="261450"/>
    <lineage>
        <taxon>Eukaryota</taxon>
        <taxon>Viridiplantae</taxon>
        <taxon>Streptophyta</taxon>
        <taxon>Embryophyta</taxon>
        <taxon>Tracheophyta</taxon>
        <taxon>Spermatophyta</taxon>
        <taxon>Magnoliopsida</taxon>
        <taxon>Ranunculales</taxon>
        <taxon>Ranunculaceae</taxon>
        <taxon>Coptidoideae</taxon>
        <taxon>Coptis</taxon>
    </lineage>
</organism>
<evidence type="ECO:0000313" key="2">
    <source>
        <dbReference type="Proteomes" id="UP000631114"/>
    </source>
</evidence>